<dbReference type="EMBL" id="JBBLZC010000008">
    <property type="protein sequence ID" value="MEK0083469.1"/>
    <property type="molecule type" value="Genomic_DNA"/>
</dbReference>
<evidence type="ECO:0000256" key="3">
    <source>
        <dbReference type="ARBA" id="ARBA00022692"/>
    </source>
</evidence>
<keyword evidence="3 6" id="KW-0812">Transmembrane</keyword>
<comment type="subcellular location">
    <subcellularLocation>
        <location evidence="1">Cell membrane</location>
        <topology evidence="1">Multi-pass membrane protein</topology>
    </subcellularLocation>
</comment>
<keyword evidence="5 6" id="KW-0472">Membrane</keyword>
<evidence type="ECO:0000256" key="2">
    <source>
        <dbReference type="ARBA" id="ARBA00022475"/>
    </source>
</evidence>
<evidence type="ECO:0000256" key="4">
    <source>
        <dbReference type="ARBA" id="ARBA00022989"/>
    </source>
</evidence>
<evidence type="ECO:0000256" key="1">
    <source>
        <dbReference type="ARBA" id="ARBA00004651"/>
    </source>
</evidence>
<feature type="transmembrane region" description="Helical" evidence="6">
    <location>
        <begin position="39"/>
        <end position="66"/>
    </location>
</feature>
<dbReference type="PIRSF" id="PIRSF006324">
    <property type="entry name" value="LeuE"/>
    <property type="match status" value="1"/>
</dbReference>
<organism evidence="7 8">
    <name type="scientific">Benzoatithermus flavus</name>
    <dbReference type="NCBI Taxonomy" id="3108223"/>
    <lineage>
        <taxon>Bacteria</taxon>
        <taxon>Pseudomonadati</taxon>
        <taxon>Pseudomonadota</taxon>
        <taxon>Alphaproteobacteria</taxon>
        <taxon>Geminicoccales</taxon>
        <taxon>Geminicoccaceae</taxon>
        <taxon>Benzoatithermus</taxon>
    </lineage>
</organism>
<feature type="transmembrane region" description="Helical" evidence="6">
    <location>
        <begin position="149"/>
        <end position="171"/>
    </location>
</feature>
<sequence>MPEALVAFSLAAALLTMTPGLDTALVLRTAGVEGPRQALLAGLGVCGGCLAWGAAVAVGLGALLSVSEFAYTVLRWAGALYLLWLGWTMLRQARDGLAAEGSTGIPPATGGQRWFVRGLLTNLLNPKVGVFYVTFLPQFLPAGVPATSFMLLLAAVHALLSMVWFAALVAATRPLGRLLRRAAVVRTLDRVTGGVLIAFGLRLALESRR</sequence>
<keyword evidence="8" id="KW-1185">Reference proteome</keyword>
<evidence type="ECO:0000256" key="5">
    <source>
        <dbReference type="ARBA" id="ARBA00023136"/>
    </source>
</evidence>
<keyword evidence="2" id="KW-1003">Cell membrane</keyword>
<comment type="caution">
    <text evidence="7">The sequence shown here is derived from an EMBL/GenBank/DDBJ whole genome shotgun (WGS) entry which is preliminary data.</text>
</comment>
<name>A0ABU8XQW3_9PROT</name>
<evidence type="ECO:0000313" key="8">
    <source>
        <dbReference type="Proteomes" id="UP001375743"/>
    </source>
</evidence>
<evidence type="ECO:0000313" key="7">
    <source>
        <dbReference type="EMBL" id="MEK0083469.1"/>
    </source>
</evidence>
<keyword evidence="4 6" id="KW-1133">Transmembrane helix</keyword>
<dbReference type="Pfam" id="PF01810">
    <property type="entry name" value="LysE"/>
    <property type="match status" value="1"/>
</dbReference>
<dbReference type="PANTHER" id="PTHR30086">
    <property type="entry name" value="ARGININE EXPORTER PROTEIN ARGO"/>
    <property type="match status" value="1"/>
</dbReference>
<accession>A0ABU8XQW3</accession>
<feature type="transmembrane region" description="Helical" evidence="6">
    <location>
        <begin position="73"/>
        <end position="90"/>
    </location>
</feature>
<dbReference type="PANTHER" id="PTHR30086:SF20">
    <property type="entry name" value="ARGININE EXPORTER PROTEIN ARGO-RELATED"/>
    <property type="match status" value="1"/>
</dbReference>
<dbReference type="Proteomes" id="UP001375743">
    <property type="component" value="Unassembled WGS sequence"/>
</dbReference>
<protein>
    <submittedName>
        <fullName evidence="7">LysE family translocator</fullName>
    </submittedName>
</protein>
<evidence type="ECO:0000256" key="6">
    <source>
        <dbReference type="SAM" id="Phobius"/>
    </source>
</evidence>
<gene>
    <name evidence="7" type="ORF">U1T56_09925</name>
</gene>
<reference evidence="7 8" key="1">
    <citation type="submission" date="2024-01" db="EMBL/GenBank/DDBJ databases">
        <title>Multi-omics insights into the function and evolution of sodium benzoate biodegradation pathways in Benzoatithermus flavus gen. nov., sp. nov. from hot spring.</title>
        <authorList>
            <person name="Hu C.-J."/>
            <person name="Li W.-J."/>
        </authorList>
    </citation>
    <scope>NUCLEOTIDE SEQUENCE [LARGE SCALE GENOMIC DNA]</scope>
    <source>
        <strain evidence="7 8">SYSU G07066</strain>
    </source>
</reference>
<proteinExistence type="predicted"/>
<dbReference type="InterPro" id="IPR001123">
    <property type="entry name" value="LeuE-type"/>
</dbReference>